<evidence type="ECO:0000313" key="2">
    <source>
        <dbReference type="EMBL" id="VDK39710.1"/>
    </source>
</evidence>
<dbReference type="AlphaFoldDB" id="A0A183D424"/>
<reference evidence="4" key="1">
    <citation type="submission" date="2016-06" db="UniProtKB">
        <authorList>
            <consortium name="WormBaseParasite"/>
        </authorList>
    </citation>
    <scope>IDENTIFICATION</scope>
</reference>
<keyword evidence="1" id="KW-0812">Transmembrane</keyword>
<keyword evidence="3" id="KW-1185">Reference proteome</keyword>
<sequence length="83" mass="9602">MSSSSDEELIVRRNVSATQAVGDRRSRRSRVSRAQESKLRALEEMRRARESGGVHRVDVSLLTELHRSMLFFLILFLCVFAYM</sequence>
<dbReference type="Proteomes" id="UP000271098">
    <property type="component" value="Unassembled WGS sequence"/>
</dbReference>
<keyword evidence="1" id="KW-1133">Transmembrane helix</keyword>
<evidence type="ECO:0000256" key="1">
    <source>
        <dbReference type="SAM" id="Phobius"/>
    </source>
</evidence>
<proteinExistence type="predicted"/>
<evidence type="ECO:0000313" key="3">
    <source>
        <dbReference type="Proteomes" id="UP000271098"/>
    </source>
</evidence>
<accession>A0A183D424</accession>
<feature type="transmembrane region" description="Helical" evidence="1">
    <location>
        <begin position="65"/>
        <end position="82"/>
    </location>
</feature>
<name>A0A183D424_9BILA</name>
<gene>
    <name evidence="2" type="ORF">GPUH_LOCUS3466</name>
</gene>
<protein>
    <submittedName>
        <fullName evidence="4">IBB domain-containing protein</fullName>
    </submittedName>
</protein>
<evidence type="ECO:0000313" key="4">
    <source>
        <dbReference type="WBParaSite" id="GPUH_0000347101-mRNA-1"/>
    </source>
</evidence>
<keyword evidence="1" id="KW-0472">Membrane</keyword>
<dbReference type="EMBL" id="UYRT01005963">
    <property type="protein sequence ID" value="VDK39710.1"/>
    <property type="molecule type" value="Genomic_DNA"/>
</dbReference>
<organism evidence="4">
    <name type="scientific">Gongylonema pulchrum</name>
    <dbReference type="NCBI Taxonomy" id="637853"/>
    <lineage>
        <taxon>Eukaryota</taxon>
        <taxon>Metazoa</taxon>
        <taxon>Ecdysozoa</taxon>
        <taxon>Nematoda</taxon>
        <taxon>Chromadorea</taxon>
        <taxon>Rhabditida</taxon>
        <taxon>Spirurina</taxon>
        <taxon>Spiruromorpha</taxon>
        <taxon>Spiruroidea</taxon>
        <taxon>Gongylonematidae</taxon>
        <taxon>Gongylonema</taxon>
    </lineage>
</organism>
<dbReference type="WBParaSite" id="GPUH_0000347101-mRNA-1">
    <property type="protein sequence ID" value="GPUH_0000347101-mRNA-1"/>
    <property type="gene ID" value="GPUH_0000347101"/>
</dbReference>
<reference evidence="2 3" key="2">
    <citation type="submission" date="2018-11" db="EMBL/GenBank/DDBJ databases">
        <authorList>
            <consortium name="Pathogen Informatics"/>
        </authorList>
    </citation>
    <scope>NUCLEOTIDE SEQUENCE [LARGE SCALE GENOMIC DNA]</scope>
</reference>